<reference evidence="3 4" key="1">
    <citation type="submission" date="2023-01" db="EMBL/GenBank/DDBJ databases">
        <title>Analysis of 21 Apiospora genomes using comparative genomics revels a genus with tremendous synthesis potential of carbohydrate active enzymes and secondary metabolites.</title>
        <authorList>
            <person name="Sorensen T."/>
        </authorList>
    </citation>
    <scope>NUCLEOTIDE SEQUENCE [LARGE SCALE GENOMIC DNA]</scope>
    <source>
        <strain evidence="3 4">CBS 135458</strain>
    </source>
</reference>
<evidence type="ECO:0000256" key="2">
    <source>
        <dbReference type="SAM" id="Phobius"/>
    </source>
</evidence>
<dbReference type="RefSeq" id="XP_066712178.1">
    <property type="nucleotide sequence ID" value="XM_066863068.1"/>
</dbReference>
<feature type="compositionally biased region" description="Polar residues" evidence="1">
    <location>
        <begin position="667"/>
        <end position="686"/>
    </location>
</feature>
<feature type="compositionally biased region" description="Polar residues" evidence="1">
    <location>
        <begin position="435"/>
        <end position="455"/>
    </location>
</feature>
<keyword evidence="2" id="KW-0812">Transmembrane</keyword>
<feature type="compositionally biased region" description="Low complexity" evidence="1">
    <location>
        <begin position="623"/>
        <end position="637"/>
    </location>
</feature>
<dbReference type="PANTHER" id="PTHR28272:SF1">
    <property type="entry name" value="RIBONUCLEASES P_MRP PROTEIN SUBUNIT POP3"/>
    <property type="match status" value="1"/>
</dbReference>
<organism evidence="3 4">
    <name type="scientific">Apiospora phragmitis</name>
    <dbReference type="NCBI Taxonomy" id="2905665"/>
    <lineage>
        <taxon>Eukaryota</taxon>
        <taxon>Fungi</taxon>
        <taxon>Dikarya</taxon>
        <taxon>Ascomycota</taxon>
        <taxon>Pezizomycotina</taxon>
        <taxon>Sordariomycetes</taxon>
        <taxon>Xylariomycetidae</taxon>
        <taxon>Amphisphaeriales</taxon>
        <taxon>Apiosporaceae</taxon>
        <taxon>Apiospora</taxon>
    </lineage>
</organism>
<feature type="compositionally biased region" description="Polar residues" evidence="1">
    <location>
        <begin position="703"/>
        <end position="721"/>
    </location>
</feature>
<feature type="region of interest" description="Disordered" evidence="1">
    <location>
        <begin position="417"/>
        <end position="516"/>
    </location>
</feature>
<keyword evidence="2" id="KW-0472">Membrane</keyword>
<keyword evidence="2" id="KW-1133">Transmembrane helix</keyword>
<feature type="region of interest" description="Disordered" evidence="1">
    <location>
        <begin position="772"/>
        <end position="808"/>
    </location>
</feature>
<feature type="region of interest" description="Disordered" evidence="1">
    <location>
        <begin position="826"/>
        <end position="870"/>
    </location>
</feature>
<dbReference type="PANTHER" id="PTHR28272">
    <property type="entry name" value="RIBONUCLEASES P/MRP PROTEIN SUBUNIT POP3"/>
    <property type="match status" value="1"/>
</dbReference>
<feature type="region of interest" description="Disordered" evidence="1">
    <location>
        <begin position="582"/>
        <end position="686"/>
    </location>
</feature>
<feature type="compositionally biased region" description="Basic residues" evidence="1">
    <location>
        <begin position="68"/>
        <end position="86"/>
    </location>
</feature>
<evidence type="ECO:0000256" key="1">
    <source>
        <dbReference type="SAM" id="MobiDB-lite"/>
    </source>
</evidence>
<evidence type="ECO:0000313" key="3">
    <source>
        <dbReference type="EMBL" id="KAK8049929.1"/>
    </source>
</evidence>
<dbReference type="Pfam" id="PF08228">
    <property type="entry name" value="RNase_P_pop3"/>
    <property type="match status" value="1"/>
</dbReference>
<feature type="region of interest" description="Disordered" evidence="1">
    <location>
        <begin position="66"/>
        <end position="93"/>
    </location>
</feature>
<gene>
    <name evidence="3" type="ORF">PG994_011659</name>
</gene>
<feature type="compositionally biased region" description="Polar residues" evidence="1">
    <location>
        <begin position="500"/>
        <end position="516"/>
    </location>
</feature>
<keyword evidence="4" id="KW-1185">Reference proteome</keyword>
<evidence type="ECO:0000313" key="4">
    <source>
        <dbReference type="Proteomes" id="UP001480595"/>
    </source>
</evidence>
<feature type="compositionally biased region" description="Polar residues" evidence="1">
    <location>
        <begin position="582"/>
        <end position="591"/>
    </location>
</feature>
<feature type="compositionally biased region" description="Polar residues" evidence="1">
    <location>
        <begin position="835"/>
        <end position="846"/>
    </location>
</feature>
<dbReference type="Proteomes" id="UP001480595">
    <property type="component" value="Unassembled WGS sequence"/>
</dbReference>
<dbReference type="InterPro" id="IPR013241">
    <property type="entry name" value="RNase_P_Pop3"/>
</dbReference>
<protein>
    <submittedName>
        <fullName evidence="3">Uncharacterized protein</fullName>
    </submittedName>
</protein>
<name>A0ABR1TTG8_9PEZI</name>
<feature type="compositionally biased region" description="Polar residues" evidence="1">
    <location>
        <begin position="638"/>
        <end position="658"/>
    </location>
</feature>
<feature type="compositionally biased region" description="Polar residues" evidence="1">
    <location>
        <begin position="528"/>
        <end position="554"/>
    </location>
</feature>
<feature type="transmembrane region" description="Helical" evidence="2">
    <location>
        <begin position="305"/>
        <end position="322"/>
    </location>
</feature>
<dbReference type="GeneID" id="92096131"/>
<feature type="transmembrane region" description="Helical" evidence="2">
    <location>
        <begin position="337"/>
        <end position="358"/>
    </location>
</feature>
<comment type="caution">
    <text evidence="3">The sequence shown here is derived from an EMBL/GenBank/DDBJ whole genome shotgun (WGS) entry which is preliminary data.</text>
</comment>
<feature type="region of interest" description="Disordered" evidence="1">
    <location>
        <begin position="528"/>
        <end position="560"/>
    </location>
</feature>
<feature type="region of interest" description="Disordered" evidence="1">
    <location>
        <begin position="703"/>
        <end position="728"/>
    </location>
</feature>
<accession>A0ABR1TTG8</accession>
<sequence>MEKKKLLYQLDTPYSAASWPEISSDDQDAILELLCNNLSSSVHAPGLTQQVSILTAASSFLSPLGSFRRQHTQPSKGKRIKKRKRHVADSTESGLITPSAPAIRQHVDIGLTTVTRCLQEPSARSRDTTEPFRQYSVIFVARSGQPSGINSHLLKMVAAASDLRSSQSPIRLVGFSRSCEQRLSSALGVPRVSCIGVMEDAPNSKALFDFIHKRVPPIEVAWLREAIGRNRSPIYAEVENRAEKIAKICGHLFIDVAQTCIQSRSFIQRLYRDTERGWEPPILPLRRTYSADGAMHEDMIMRDTFVVARIESIFAYLGWAFLLDPSRFDLPQAWPQLVLQLHFILITIFTLIGTCMQLRKYWFRKSLHEDLLAVVSCPIIHVLVKISGSRDSASRYTLAPSLKMVLTREEQLEFARELRSSFSEPQPPRRRGNRSNRAPNRGSSNTPYRGSNDGFNNAPGRGPNSGPNGYKSIPSSYTTGPARSDAPRRSFAGSAPGYGSMTSAPASHQRGETSFASGNSALQSIQGSVCNAHGSPTTPRAPQSVPTETLSNVTDHGPNVQHHRIGYNEVAADAARTSHNAMGSYTHQSLPPNSPSVAEPRSKPHGGLGSSRYAGTTNESHHVVPSSLPSGGSPHSLATNGNSHAGQDAQSSAVTQGMQHGGMANSRYASDTSNEPSAVSSFSQSNGGAQAHAAIGMNGLASQGLQSSKVSQAPQHGNQPTSMPPLTAANGFGVGFPSNFGAGSNSLSHIRGVSNTSDVVMIDLDGQTEEGIKPLRRHGGIGESRWASSAPVPDANGPTTPTLPNSCPHWRTSDVWSLARLKTPSSAHELGEGINQPSQPKTQEQTPRPGLQHATHGTGNHGDLGASRYA</sequence>
<proteinExistence type="predicted"/>
<dbReference type="EMBL" id="JAQQWL010000011">
    <property type="protein sequence ID" value="KAK8049929.1"/>
    <property type="molecule type" value="Genomic_DNA"/>
</dbReference>